<dbReference type="PANTHER" id="PTHR43004">
    <property type="entry name" value="TRK SYSTEM POTASSIUM UPTAKE PROTEIN"/>
    <property type="match status" value="1"/>
</dbReference>
<dbReference type="SUPFAM" id="SSF51905">
    <property type="entry name" value="FAD/NAD(P)-binding domain"/>
    <property type="match status" value="1"/>
</dbReference>
<comment type="cofactor">
    <cofactor evidence="1">
        <name>FAD</name>
        <dbReference type="ChEBI" id="CHEBI:57692"/>
    </cofactor>
</comment>
<keyword evidence="3" id="KW-0274">FAD</keyword>
<dbReference type="GO" id="GO:0071949">
    <property type="term" value="F:FAD binding"/>
    <property type="evidence" value="ECO:0007669"/>
    <property type="project" value="InterPro"/>
</dbReference>
<dbReference type="InterPro" id="IPR050641">
    <property type="entry name" value="RIFMO-like"/>
</dbReference>
<protein>
    <submittedName>
        <fullName evidence="6">Monooxygenase</fullName>
    </submittedName>
</protein>
<dbReference type="Gene3D" id="3.30.70.2450">
    <property type="match status" value="1"/>
</dbReference>
<keyword evidence="6" id="KW-0560">Oxidoreductase</keyword>
<comment type="caution">
    <text evidence="6">The sequence shown here is derived from an EMBL/GenBank/DDBJ whole genome shotgun (WGS) entry which is preliminary data.</text>
</comment>
<gene>
    <name evidence="6" type="ORF">FJ693_08275</name>
</gene>
<dbReference type="Proteomes" id="UP000318693">
    <property type="component" value="Unassembled WGS sequence"/>
</dbReference>
<dbReference type="InterPro" id="IPR036188">
    <property type="entry name" value="FAD/NAD-bd_sf"/>
</dbReference>
<evidence type="ECO:0000313" key="7">
    <source>
        <dbReference type="Proteomes" id="UP000318693"/>
    </source>
</evidence>
<name>A0A552WSX6_9MICO</name>
<dbReference type="InterPro" id="IPR002938">
    <property type="entry name" value="FAD-bd"/>
</dbReference>
<dbReference type="Pfam" id="PF01494">
    <property type="entry name" value="FAD_binding_3"/>
    <property type="match status" value="1"/>
</dbReference>
<dbReference type="PANTHER" id="PTHR43004:SF19">
    <property type="entry name" value="BINDING MONOOXYGENASE, PUTATIVE (JCVI)-RELATED"/>
    <property type="match status" value="1"/>
</dbReference>
<evidence type="ECO:0000256" key="2">
    <source>
        <dbReference type="ARBA" id="ARBA00022630"/>
    </source>
</evidence>
<keyword evidence="2" id="KW-0285">Flavoprotein</keyword>
<feature type="domain" description="FAD-binding" evidence="5">
    <location>
        <begin position="2"/>
        <end position="338"/>
    </location>
</feature>
<dbReference type="EMBL" id="VJXR01000018">
    <property type="protein sequence ID" value="TRW45776.1"/>
    <property type="molecule type" value="Genomic_DNA"/>
</dbReference>
<accession>A0A552WSX6</accession>
<dbReference type="Gene3D" id="3.40.30.120">
    <property type="match status" value="1"/>
</dbReference>
<evidence type="ECO:0000256" key="3">
    <source>
        <dbReference type="ARBA" id="ARBA00022827"/>
    </source>
</evidence>
<sequence length="528" mass="56809">MLVVGAGPTGLALAAQLARFGTTVRIVDRSRDRSHESRALAIQPRTLEVLDPLGVSEDLVARGRPGVDVRVHAGGAVVPLRLLARGLEDTAFPFLLFLSQAETERVLVEHLADGGLVVERGVELVALSQGTGRLCCRLRHADGGAEEVRARYVVGCDGAHSTVRHLAGITFRGGAYPQTFVLADLETDALTPGAAHVFVADQGLLFFFPLGVPSTWRLLAMRPRSDTTPPERAVTLEEVQALTDAYTSGVRLRDPAWMTNFRLHHRVAARYQAGRVFLAGDAAHIHSPAGAQGMNTGIQDAVNLGWKLALVCGGTGAPALLDTYGSEREPIGRAVLRMSNRAFTVATSMSLPARIARRRLAPLLAPVVARLLPGRPTISRALAELNLRYPRSLLSGHGRDDRRPRPGDRVPDCPVTDTKGRPTTLHRLLRAPAFHLLLVGPPDDWRDAVVPSGVVAHHLGPTGSRDANNRLVQARLGLKDRSGHVLVRPDGHVAVRDGTDLRTVDAYLRHWLPGSRSESPTPLGDSAA</sequence>
<keyword evidence="7" id="KW-1185">Reference proteome</keyword>
<evidence type="ECO:0000256" key="4">
    <source>
        <dbReference type="SAM" id="MobiDB-lite"/>
    </source>
</evidence>
<feature type="compositionally biased region" description="Basic and acidic residues" evidence="4">
    <location>
        <begin position="397"/>
        <end position="411"/>
    </location>
</feature>
<reference evidence="6 7" key="1">
    <citation type="submission" date="2019-07" db="EMBL/GenBank/DDBJ databases">
        <title>Georgenia wutianyii sp. nov. and Georgenia *** sp. nov. isolated from plateau pika (Ochotona curzoniae) in the Qinghai-Tibet plateau of China.</title>
        <authorList>
            <person name="Tian Z."/>
        </authorList>
    </citation>
    <scope>NUCLEOTIDE SEQUENCE [LARGE SCALE GENOMIC DNA]</scope>
    <source>
        <strain evidence="6 7">Z446</strain>
    </source>
</reference>
<dbReference type="Pfam" id="PF21274">
    <property type="entry name" value="Rng_hyd_C"/>
    <property type="match status" value="1"/>
</dbReference>
<keyword evidence="6" id="KW-0503">Monooxygenase</keyword>
<evidence type="ECO:0000259" key="5">
    <source>
        <dbReference type="Pfam" id="PF01494"/>
    </source>
</evidence>
<evidence type="ECO:0000256" key="1">
    <source>
        <dbReference type="ARBA" id="ARBA00001974"/>
    </source>
</evidence>
<evidence type="ECO:0000313" key="6">
    <source>
        <dbReference type="EMBL" id="TRW45776.1"/>
    </source>
</evidence>
<organism evidence="6 7">
    <name type="scientific">Georgenia yuyongxinii</name>
    <dbReference type="NCBI Taxonomy" id="2589797"/>
    <lineage>
        <taxon>Bacteria</taxon>
        <taxon>Bacillati</taxon>
        <taxon>Actinomycetota</taxon>
        <taxon>Actinomycetes</taxon>
        <taxon>Micrococcales</taxon>
        <taxon>Bogoriellaceae</taxon>
        <taxon>Georgenia</taxon>
    </lineage>
</organism>
<proteinExistence type="predicted"/>
<dbReference type="GO" id="GO:0016709">
    <property type="term" value="F:oxidoreductase activity, acting on paired donors, with incorporation or reduction of molecular oxygen, NAD(P)H as one donor, and incorporation of one atom of oxygen"/>
    <property type="evidence" value="ECO:0007669"/>
    <property type="project" value="UniProtKB-ARBA"/>
</dbReference>
<feature type="region of interest" description="Disordered" evidence="4">
    <location>
        <begin position="393"/>
        <end position="421"/>
    </location>
</feature>
<dbReference type="Gene3D" id="3.50.50.60">
    <property type="entry name" value="FAD/NAD(P)-binding domain"/>
    <property type="match status" value="1"/>
</dbReference>
<dbReference type="AlphaFoldDB" id="A0A552WSX6"/>
<dbReference type="PRINTS" id="PR00420">
    <property type="entry name" value="RNGMNOXGNASE"/>
</dbReference>